<dbReference type="Proteomes" id="UP000799779">
    <property type="component" value="Unassembled WGS sequence"/>
</dbReference>
<evidence type="ECO:0000256" key="6">
    <source>
        <dbReference type="ARBA" id="ARBA00022989"/>
    </source>
</evidence>
<dbReference type="GO" id="GO:0140359">
    <property type="term" value="F:ABC-type transporter activity"/>
    <property type="evidence" value="ECO:0007669"/>
    <property type="project" value="InterPro"/>
</dbReference>
<dbReference type="CDD" id="cd18579">
    <property type="entry name" value="ABC_6TM_ABCC_D1"/>
    <property type="match status" value="1"/>
</dbReference>
<dbReference type="GO" id="GO:0016020">
    <property type="term" value="C:membrane"/>
    <property type="evidence" value="ECO:0007669"/>
    <property type="project" value="UniProtKB-SubCell"/>
</dbReference>
<dbReference type="EMBL" id="ML977663">
    <property type="protein sequence ID" value="KAF1994323.1"/>
    <property type="molecule type" value="Genomic_DNA"/>
</dbReference>
<keyword evidence="12" id="KW-1185">Reference proteome</keyword>
<dbReference type="InterPro" id="IPR044726">
    <property type="entry name" value="ABCC_6TM_D2"/>
</dbReference>
<evidence type="ECO:0000256" key="3">
    <source>
        <dbReference type="ARBA" id="ARBA00022692"/>
    </source>
</evidence>
<keyword evidence="5" id="KW-0067">ATP-binding</keyword>
<dbReference type="InterPro" id="IPR027417">
    <property type="entry name" value="P-loop_NTPase"/>
</dbReference>
<feature type="transmembrane region" description="Helical" evidence="8">
    <location>
        <begin position="45"/>
        <end position="63"/>
    </location>
</feature>
<feature type="transmembrane region" description="Helical" evidence="8">
    <location>
        <begin position="6"/>
        <end position="24"/>
    </location>
</feature>
<keyword evidence="4" id="KW-0547">Nucleotide-binding</keyword>
<keyword evidence="6 8" id="KW-1133">Transmembrane helix</keyword>
<accession>A0A6A5VXP4</accession>
<feature type="transmembrane region" description="Helical" evidence="8">
    <location>
        <begin position="875"/>
        <end position="891"/>
    </location>
</feature>
<dbReference type="Pfam" id="PF00664">
    <property type="entry name" value="ABC_membrane"/>
    <property type="match status" value="2"/>
</dbReference>
<dbReference type="InterPro" id="IPR003593">
    <property type="entry name" value="AAA+_ATPase"/>
</dbReference>
<feature type="transmembrane region" description="Helical" evidence="8">
    <location>
        <begin position="1062"/>
        <end position="1085"/>
    </location>
</feature>
<keyword evidence="2" id="KW-0813">Transport</keyword>
<keyword evidence="3 8" id="KW-0812">Transmembrane</keyword>
<feature type="transmembrane region" description="Helical" evidence="8">
    <location>
        <begin position="843"/>
        <end position="863"/>
    </location>
</feature>
<dbReference type="InterPro" id="IPR003439">
    <property type="entry name" value="ABC_transporter-like_ATP-bd"/>
</dbReference>
<feature type="transmembrane region" description="Helical" evidence="8">
    <location>
        <begin position="75"/>
        <end position="98"/>
    </location>
</feature>
<feature type="transmembrane region" description="Helical" evidence="8">
    <location>
        <begin position="980"/>
        <end position="998"/>
    </location>
</feature>
<dbReference type="SUPFAM" id="SSF90123">
    <property type="entry name" value="ABC transporter transmembrane region"/>
    <property type="match status" value="2"/>
</dbReference>
<dbReference type="PROSITE" id="PS50929">
    <property type="entry name" value="ABC_TM1F"/>
    <property type="match status" value="2"/>
</dbReference>
<feature type="transmembrane region" description="Helical" evidence="8">
    <location>
        <begin position="1097"/>
        <end position="1116"/>
    </location>
</feature>
<dbReference type="PROSITE" id="PS00211">
    <property type="entry name" value="ABC_TRANSPORTER_1"/>
    <property type="match status" value="1"/>
</dbReference>
<feature type="transmembrane region" description="Helical" evidence="8">
    <location>
        <begin position="385"/>
        <end position="405"/>
    </location>
</feature>
<evidence type="ECO:0000259" key="9">
    <source>
        <dbReference type="PROSITE" id="PS50893"/>
    </source>
</evidence>
<dbReference type="PANTHER" id="PTHR24223">
    <property type="entry name" value="ATP-BINDING CASSETTE SUB-FAMILY C"/>
    <property type="match status" value="1"/>
</dbReference>
<dbReference type="GO" id="GO:0005524">
    <property type="term" value="F:ATP binding"/>
    <property type="evidence" value="ECO:0007669"/>
    <property type="project" value="UniProtKB-KW"/>
</dbReference>
<dbReference type="FunFam" id="1.20.1560.10:FF:000066">
    <property type="entry name" value="ABC multidrug transporter (Eurofung)"/>
    <property type="match status" value="1"/>
</dbReference>
<dbReference type="Gene3D" id="1.20.1560.10">
    <property type="entry name" value="ABC transporter type 1, transmembrane domain"/>
    <property type="match status" value="2"/>
</dbReference>
<feature type="transmembrane region" description="Helical" evidence="8">
    <location>
        <begin position="912"/>
        <end position="931"/>
    </location>
</feature>
<feature type="domain" description="ABC transmembrane type-1" evidence="10">
    <location>
        <begin position="256"/>
        <end position="531"/>
    </location>
</feature>
<reference evidence="11" key="1">
    <citation type="journal article" date="2020" name="Stud. Mycol.">
        <title>101 Dothideomycetes genomes: a test case for predicting lifestyles and emergence of pathogens.</title>
        <authorList>
            <person name="Haridas S."/>
            <person name="Albert R."/>
            <person name="Binder M."/>
            <person name="Bloem J."/>
            <person name="Labutti K."/>
            <person name="Salamov A."/>
            <person name="Andreopoulos B."/>
            <person name="Baker S."/>
            <person name="Barry K."/>
            <person name="Bills G."/>
            <person name="Bluhm B."/>
            <person name="Cannon C."/>
            <person name="Castanera R."/>
            <person name="Culley D."/>
            <person name="Daum C."/>
            <person name="Ezra D."/>
            <person name="Gonzalez J."/>
            <person name="Henrissat B."/>
            <person name="Kuo A."/>
            <person name="Liang C."/>
            <person name="Lipzen A."/>
            <person name="Lutzoni F."/>
            <person name="Magnuson J."/>
            <person name="Mondo S."/>
            <person name="Nolan M."/>
            <person name="Ohm R."/>
            <person name="Pangilinan J."/>
            <person name="Park H.-J."/>
            <person name="Ramirez L."/>
            <person name="Alfaro M."/>
            <person name="Sun H."/>
            <person name="Tritt A."/>
            <person name="Yoshinaga Y."/>
            <person name="Zwiers L.-H."/>
            <person name="Turgeon B."/>
            <person name="Goodwin S."/>
            <person name="Spatafora J."/>
            <person name="Crous P."/>
            <person name="Grigoriev I."/>
        </authorList>
    </citation>
    <scope>NUCLEOTIDE SEQUENCE</scope>
    <source>
        <strain evidence="11">CBS 123094</strain>
    </source>
</reference>
<feature type="domain" description="ABC transmembrane type-1" evidence="10">
    <location>
        <begin position="844"/>
        <end position="1119"/>
    </location>
</feature>
<dbReference type="Pfam" id="PF00005">
    <property type="entry name" value="ABC_tran"/>
    <property type="match status" value="2"/>
</dbReference>
<dbReference type="SMART" id="SM00382">
    <property type="entry name" value="AAA"/>
    <property type="match status" value="2"/>
</dbReference>
<evidence type="ECO:0000256" key="7">
    <source>
        <dbReference type="ARBA" id="ARBA00023136"/>
    </source>
</evidence>
<feature type="transmembrane region" description="Helical" evidence="8">
    <location>
        <begin position="136"/>
        <end position="154"/>
    </location>
</feature>
<evidence type="ECO:0000313" key="12">
    <source>
        <dbReference type="Proteomes" id="UP000799779"/>
    </source>
</evidence>
<feature type="transmembrane region" description="Helical" evidence="8">
    <location>
        <begin position="504"/>
        <end position="523"/>
    </location>
</feature>
<dbReference type="InterPro" id="IPR036640">
    <property type="entry name" value="ABC1_TM_sf"/>
</dbReference>
<feature type="transmembrane region" description="Helical" evidence="8">
    <location>
        <begin position="468"/>
        <end position="492"/>
    </location>
</feature>
<dbReference type="CDD" id="cd18580">
    <property type="entry name" value="ABC_6TM_ABCC_D2"/>
    <property type="match status" value="1"/>
</dbReference>
<evidence type="ECO:0000313" key="11">
    <source>
        <dbReference type="EMBL" id="KAF1994323.1"/>
    </source>
</evidence>
<dbReference type="InterPro" id="IPR011527">
    <property type="entry name" value="ABC1_TM_dom"/>
</dbReference>
<keyword evidence="7 8" id="KW-0472">Membrane</keyword>
<comment type="subcellular location">
    <subcellularLocation>
        <location evidence="1">Membrane</location>
        <topology evidence="1">Multi-pass membrane protein</topology>
    </subcellularLocation>
</comment>
<dbReference type="SUPFAM" id="SSF52540">
    <property type="entry name" value="P-loop containing nucleoside triphosphate hydrolases"/>
    <property type="match status" value="2"/>
</dbReference>
<protein>
    <submittedName>
        <fullName evidence="11">Uncharacterized protein</fullName>
    </submittedName>
</protein>
<evidence type="ECO:0000259" key="10">
    <source>
        <dbReference type="PROSITE" id="PS50929"/>
    </source>
</evidence>
<feature type="domain" description="ABC transporter" evidence="9">
    <location>
        <begin position="569"/>
        <end position="796"/>
    </location>
</feature>
<sequence>MDPMLWRIPSLISAVFSSIFVLLLPFRVSKLYSQSIKVLPKNERYLNLVMAATLSVIQLGRLMSVASESSTRHDIQIPLLASVAAFLASLGLCPLLYLEHMRSIRPADWAVIYVLVTAITDAIELEASLRSHPVDVYSSLIMIAITLKLVLLATESRGMKKSLRMMNSPPAPEQTAGVLNRTFFWWINEILVQGYKGVLVASTLPPVTDKLSSSYLRRRALIAWAKRTHPTKATTLPMAICRSVLPQFLAPVIPRLVLIGLRYAQPVLIRTAINALKESGKGPRTSGEVVVLMAIFVYGGIAVSKAIYRNRMNRVKLMIKGAVIGLINHHSLRQVHTGGDDGKVVTLMGTDAETISGAADMFHEIWAQIIEVGIGMTMLAYEAGWVWPVPLVIIFFCSRVSHYLAKNLQSKQNDWTVATQKRLSLAISLLNSIKSLKMTGFTSHVEALLERQRAKELDMAKKVRWMMVAYNASANALGLFSPIVTFALYALITSFKGKGLDVETAFTVTALLGLVTHPANMIMSTVPQVVGSLAAFNRVQQYLLQPQHHDNRIILETSQSEQQQATRALVLDNVTIKPYTSRTPILTGVSFAVERGSTFMCCGPVGSGKTVLARAIMGEVTVVEGTVSVSTRHIASCDQSPWLPRGTFKNSICGFSPFVQTWYDDVIRLCCLEEDLLAFPNGDETMIGSRGINLSGGQRQRVAIARAVYARAPIILLDDSFSALDGKTERTIVENLLGPEGYFKKNATTVVYNTNSGKSEHYRDKGNISYQGMWKELKQDIKSTVKYHTDETEVYRPEPQLQVDVAAQNQQIKAAEALEDSKRETGDTSLYGYYIKAMGLRNFLILVSCTSCYAFFVTFPQYWLQKWTEAPAYQMRYYIGGYLISSLLAWISTNGSMWSTHIRVAQYSGVELHRRLLSIIVCAPFSFFSPVDAGSILNRFGQDMQLVDKQLPPAVLSILNQIFKLTFQTVLLFSAQKLMTLTLPLCIFILYFVQKVYLRTSRQLRLLDLESQSAVYASFLESVEGLTTIRSLGWTKQIEQATTHALDTSQQPAYILLCLQQWLSLVLDLVVAAVATGLILMAFMLRGSTSAGQMGMALNIVLVANTTLIGLVTSWTNMEISLGAISRLRTLEANTPSEENMDNAFHPAENWPSSGHVDFEHVTVVYNGSDNEVAALQDLTLSVKPGEQMVVRGRTGSGKSTLLAAALRLVDIRHGNIFVDSVNLQQVSPSLIRRKCFITIAQDPFVIDQASLRFNLNPTTSLSDQTIVAALRRTQLWSHFLSSHTITGSNSVPIHRLLGSPLSSFARMSVGQLQLFALTRAVLQRQSLQSLYGSKMGQPIKPVILLDEATSSVDPETDSLMHNIIREEFRNHGHTVIAITHRMGAVAEGDGSQGVHEVVLSAR</sequence>
<feature type="transmembrane region" description="Helical" evidence="8">
    <location>
        <begin position="110"/>
        <end position="130"/>
    </location>
</feature>
<dbReference type="Gene3D" id="3.40.50.300">
    <property type="entry name" value="P-loop containing nucleotide triphosphate hydrolases"/>
    <property type="match status" value="2"/>
</dbReference>
<evidence type="ECO:0000256" key="4">
    <source>
        <dbReference type="ARBA" id="ARBA00022741"/>
    </source>
</evidence>
<dbReference type="PROSITE" id="PS50893">
    <property type="entry name" value="ABC_TRANSPORTER_2"/>
    <property type="match status" value="2"/>
</dbReference>
<organism evidence="11 12">
    <name type="scientific">Amniculicola lignicola CBS 123094</name>
    <dbReference type="NCBI Taxonomy" id="1392246"/>
    <lineage>
        <taxon>Eukaryota</taxon>
        <taxon>Fungi</taxon>
        <taxon>Dikarya</taxon>
        <taxon>Ascomycota</taxon>
        <taxon>Pezizomycotina</taxon>
        <taxon>Dothideomycetes</taxon>
        <taxon>Pleosporomycetidae</taxon>
        <taxon>Pleosporales</taxon>
        <taxon>Amniculicolaceae</taxon>
        <taxon>Amniculicola</taxon>
    </lineage>
</organism>
<dbReference type="InterPro" id="IPR050173">
    <property type="entry name" value="ABC_transporter_C-like"/>
</dbReference>
<proteinExistence type="predicted"/>
<feature type="transmembrane region" description="Helical" evidence="8">
    <location>
        <begin position="289"/>
        <end position="308"/>
    </location>
</feature>
<name>A0A6A5VXP4_9PLEO</name>
<dbReference type="PANTHER" id="PTHR24223:SF345">
    <property type="entry name" value="ABC MULTIDRUG TRANSPORTER (EUROFUNG)"/>
    <property type="match status" value="1"/>
</dbReference>
<dbReference type="OrthoDB" id="6500128at2759"/>
<dbReference type="GO" id="GO:0016887">
    <property type="term" value="F:ATP hydrolysis activity"/>
    <property type="evidence" value="ECO:0007669"/>
    <property type="project" value="InterPro"/>
</dbReference>
<gene>
    <name evidence="11" type="ORF">P154DRAFT_585907</name>
</gene>
<feature type="domain" description="ABC transporter" evidence="9">
    <location>
        <begin position="1157"/>
        <end position="1402"/>
    </location>
</feature>
<dbReference type="InterPro" id="IPR017871">
    <property type="entry name" value="ABC_transporter-like_CS"/>
</dbReference>
<dbReference type="InterPro" id="IPR044746">
    <property type="entry name" value="ABCC_6TM_D1"/>
</dbReference>
<evidence type="ECO:0000256" key="2">
    <source>
        <dbReference type="ARBA" id="ARBA00022448"/>
    </source>
</evidence>
<evidence type="ECO:0000256" key="5">
    <source>
        <dbReference type="ARBA" id="ARBA00022840"/>
    </source>
</evidence>
<evidence type="ECO:0000256" key="8">
    <source>
        <dbReference type="SAM" id="Phobius"/>
    </source>
</evidence>
<evidence type="ECO:0000256" key="1">
    <source>
        <dbReference type="ARBA" id="ARBA00004141"/>
    </source>
</evidence>